<dbReference type="AlphaFoldDB" id="K1W834"/>
<proteinExistence type="predicted"/>
<name>K1W834_MARBU</name>
<organism evidence="1 2">
    <name type="scientific">Marssonina brunnea f. sp. multigermtubi (strain MB_m1)</name>
    <name type="common">Marssonina leaf spot fungus</name>
    <dbReference type="NCBI Taxonomy" id="1072389"/>
    <lineage>
        <taxon>Eukaryota</taxon>
        <taxon>Fungi</taxon>
        <taxon>Dikarya</taxon>
        <taxon>Ascomycota</taxon>
        <taxon>Pezizomycotina</taxon>
        <taxon>Leotiomycetes</taxon>
        <taxon>Helotiales</taxon>
        <taxon>Drepanopezizaceae</taxon>
        <taxon>Drepanopeziza</taxon>
    </lineage>
</organism>
<protein>
    <submittedName>
        <fullName evidence="1">Uncharacterized protein</fullName>
    </submittedName>
</protein>
<reference evidence="1 2" key="1">
    <citation type="journal article" date="2012" name="BMC Genomics">
        <title>Sequencing the genome of Marssonina brunnea reveals fungus-poplar co-evolution.</title>
        <authorList>
            <person name="Zhu S."/>
            <person name="Cao Y.-Z."/>
            <person name="Jiang C."/>
            <person name="Tan B.-Y."/>
            <person name="Wang Z."/>
            <person name="Feng S."/>
            <person name="Zhang L."/>
            <person name="Su X.-H."/>
            <person name="Brejova B."/>
            <person name="Vinar T."/>
            <person name="Xu M."/>
            <person name="Wang M.-X."/>
            <person name="Zhang S.-G."/>
            <person name="Huang M.-R."/>
            <person name="Wu R."/>
            <person name="Zhou Y."/>
        </authorList>
    </citation>
    <scope>NUCLEOTIDE SEQUENCE [LARGE SCALE GENOMIC DNA]</scope>
    <source>
        <strain evidence="1 2">MB_m1</strain>
    </source>
</reference>
<keyword evidence="2" id="KW-1185">Reference proteome</keyword>
<dbReference type="Proteomes" id="UP000006753">
    <property type="component" value="Unassembled WGS sequence"/>
</dbReference>
<evidence type="ECO:0000313" key="2">
    <source>
        <dbReference type="Proteomes" id="UP000006753"/>
    </source>
</evidence>
<dbReference type="EMBL" id="JH921450">
    <property type="protein sequence ID" value="EKD13320.1"/>
    <property type="molecule type" value="Genomic_DNA"/>
</dbReference>
<sequence length="239" mass="26592">MTFIKTKTLVLNTYPFSSHRASTIAASSITSFIDLDLRIEALTKQLTKRCITTANSYAYVFNTEAIIAPIETRTRNAAFRVTLYPLKDALSLKVTFAEPMEMDKLEPAYTAILNRNALRPEDLRNFLVILLKAFKAVLKLKAKPSKTAKSYEGFGKVIFSLRMDYEATRIKLLKGRDLLGNLTFNETIAFFAAFSTSKRSSSETTVSVTEASEDCLIISSKLISKATDDPVKNGLTSKS</sequence>
<dbReference type="InParanoid" id="K1W834"/>
<accession>K1W834</accession>
<evidence type="ECO:0000313" key="1">
    <source>
        <dbReference type="EMBL" id="EKD13320.1"/>
    </source>
</evidence>
<gene>
    <name evidence="1" type="ORF">MBM_08403</name>
</gene>
<dbReference type="HOGENOM" id="CLU_1161376_0_0_1"/>
<dbReference type="KEGG" id="mbe:MBM_08403"/>